<protein>
    <recommendedName>
        <fullName evidence="3">Peptidase C-terminal archaeal/bacterial domain-containing protein</fullName>
    </recommendedName>
</protein>
<dbReference type="RefSeq" id="WP_093828633.1">
    <property type="nucleotide sequence ID" value="NZ_FOLQ01000006.1"/>
</dbReference>
<keyword evidence="2" id="KW-1185">Reference proteome</keyword>
<evidence type="ECO:0000313" key="1">
    <source>
        <dbReference type="EMBL" id="SFD71316.1"/>
    </source>
</evidence>
<reference evidence="1 2" key="1">
    <citation type="submission" date="2016-10" db="EMBL/GenBank/DDBJ databases">
        <authorList>
            <person name="de Groot N.N."/>
        </authorList>
    </citation>
    <scope>NUCLEOTIDE SEQUENCE [LARGE SCALE GENOMIC DNA]</scope>
    <source>
        <strain evidence="1 2">DSM 26130</strain>
    </source>
</reference>
<sequence>MKKAFFLLLFPGLFWGCSQKSIDPYAPTSRPVGEWKAEVGGAGGFTNYNSLKNFQYNFDVPTGNQKINIRLTSGDINVQYALFDAFDLPIDVQGKGQDLSKQYTLDAGTYRIVVTAERQAVGRFSLSLEGTQGGATLISSTVLQSKLDWGPLGGGGNEVTIKNRFYSVDVTEDGTGFDVELESPDTDAGIWVYDLPSRQFTTSRQGRYAYEIRTVTKGTYLMMVATTKRGSTGSYNLRVTGKVANLTSVESQSMVVTGQWSATSKADQNKLAYDEYTLQVNDDGANMLDLEISSSDTFVELYLQSVGGATISIPSQASAQNKSYKIVQSTLSKGLYKITARTSTSAKGKYGSYTLNVVGRFSDFKKL</sequence>
<name>A0A1I1UKG4_9BACT</name>
<dbReference type="AlphaFoldDB" id="A0A1I1UKG4"/>
<gene>
    <name evidence="1" type="ORF">SAMN05216167_106307</name>
</gene>
<dbReference type="Proteomes" id="UP000198598">
    <property type="component" value="Unassembled WGS sequence"/>
</dbReference>
<evidence type="ECO:0000313" key="2">
    <source>
        <dbReference type="Proteomes" id="UP000198598"/>
    </source>
</evidence>
<organism evidence="1 2">
    <name type="scientific">Spirosoma endophyticum</name>
    <dbReference type="NCBI Taxonomy" id="662367"/>
    <lineage>
        <taxon>Bacteria</taxon>
        <taxon>Pseudomonadati</taxon>
        <taxon>Bacteroidota</taxon>
        <taxon>Cytophagia</taxon>
        <taxon>Cytophagales</taxon>
        <taxon>Cytophagaceae</taxon>
        <taxon>Spirosoma</taxon>
    </lineage>
</organism>
<dbReference type="OrthoDB" id="923694at2"/>
<dbReference type="STRING" id="662367.SAMN05216167_106307"/>
<accession>A0A1I1UKG4</accession>
<dbReference type="EMBL" id="FOLQ01000006">
    <property type="protein sequence ID" value="SFD71316.1"/>
    <property type="molecule type" value="Genomic_DNA"/>
</dbReference>
<proteinExistence type="predicted"/>
<evidence type="ECO:0008006" key="3">
    <source>
        <dbReference type="Google" id="ProtNLM"/>
    </source>
</evidence>